<reference evidence="2 3" key="1">
    <citation type="journal article" date="2023" name="Commun. Biol.">
        <title>Genome analysis of Parmales, the sister group of diatoms, reveals the evolutionary specialization of diatoms from phago-mixotrophs to photoautotrophs.</title>
        <authorList>
            <person name="Ban H."/>
            <person name="Sato S."/>
            <person name="Yoshikawa S."/>
            <person name="Yamada K."/>
            <person name="Nakamura Y."/>
            <person name="Ichinomiya M."/>
            <person name="Sato N."/>
            <person name="Blanc-Mathieu R."/>
            <person name="Endo H."/>
            <person name="Kuwata A."/>
            <person name="Ogata H."/>
        </authorList>
    </citation>
    <scope>NUCLEOTIDE SEQUENCE [LARGE SCALE GENOMIC DNA]</scope>
</reference>
<accession>A0ABQ6MTL1</accession>
<keyword evidence="3" id="KW-1185">Reference proteome</keyword>
<feature type="compositionally biased region" description="Acidic residues" evidence="1">
    <location>
        <begin position="87"/>
        <end position="102"/>
    </location>
</feature>
<organism evidence="2 3">
    <name type="scientific">Tetraparma gracilis</name>
    <dbReference type="NCBI Taxonomy" id="2962635"/>
    <lineage>
        <taxon>Eukaryota</taxon>
        <taxon>Sar</taxon>
        <taxon>Stramenopiles</taxon>
        <taxon>Ochrophyta</taxon>
        <taxon>Bolidophyceae</taxon>
        <taxon>Parmales</taxon>
        <taxon>Triparmaceae</taxon>
        <taxon>Tetraparma</taxon>
    </lineage>
</organism>
<proteinExistence type="predicted"/>
<comment type="caution">
    <text evidence="2">The sequence shown here is derived from an EMBL/GenBank/DDBJ whole genome shotgun (WGS) entry which is preliminary data.</text>
</comment>
<sequence length="102" mass="11443">MSQREHCISESLPPGEDLAITFVGGGGKGGKNKAKDTLKTELEKVLEVLIEEKEQFESKAKRERTKAALAALPRRQSNRNRGNDTTYGEEEQFPDYDPSDFQ</sequence>
<gene>
    <name evidence="2" type="ORF">TeGR_g5300</name>
</gene>
<dbReference type="Proteomes" id="UP001165060">
    <property type="component" value="Unassembled WGS sequence"/>
</dbReference>
<name>A0ABQ6MTL1_9STRA</name>
<evidence type="ECO:0000313" key="3">
    <source>
        <dbReference type="Proteomes" id="UP001165060"/>
    </source>
</evidence>
<protein>
    <submittedName>
        <fullName evidence="2">Uncharacterized protein</fullName>
    </submittedName>
</protein>
<dbReference type="EMBL" id="BRYB01001727">
    <property type="protein sequence ID" value="GMI32130.1"/>
    <property type="molecule type" value="Genomic_DNA"/>
</dbReference>
<evidence type="ECO:0000256" key="1">
    <source>
        <dbReference type="SAM" id="MobiDB-lite"/>
    </source>
</evidence>
<feature type="region of interest" description="Disordered" evidence="1">
    <location>
        <begin position="56"/>
        <end position="102"/>
    </location>
</feature>
<evidence type="ECO:0000313" key="2">
    <source>
        <dbReference type="EMBL" id="GMI32130.1"/>
    </source>
</evidence>